<dbReference type="OrthoDB" id="2802411at2759"/>
<feature type="region of interest" description="Disordered" evidence="6">
    <location>
        <begin position="80"/>
        <end position="159"/>
    </location>
</feature>
<gene>
    <name evidence="8" type="ORF">SPAPADRAFT_60171</name>
</gene>
<keyword evidence="4 7" id="KW-1133">Transmembrane helix</keyword>
<dbReference type="OMA" id="YPEPPYE"/>
<evidence type="ECO:0000256" key="1">
    <source>
        <dbReference type="ARBA" id="ARBA00004370"/>
    </source>
</evidence>
<dbReference type="PANTHER" id="PTHR21659:SF57">
    <property type="entry name" value="PLASMA MEMBRANE PROTEOLIPID 31"/>
    <property type="match status" value="1"/>
</dbReference>
<dbReference type="GO" id="GO:0016020">
    <property type="term" value="C:membrane"/>
    <property type="evidence" value="ECO:0007669"/>
    <property type="project" value="UniProtKB-SubCell"/>
</dbReference>
<sequence length="159" mass="17578">MCGCLSDLILILLSVFFPPLPVWIRRGICSCDSLINIALCILGYFPGLIHSWYIIAKYPPYSYQRKPDVYVVVHNDLESQMPHPSRSQRQAYPRQQQPSEVHVHYHQSPPPAPSSSSSQQQPLTGAGSSTYGAVIEGSSAQPDSGAPPAYTEIDNKTQH</sequence>
<evidence type="ECO:0000256" key="5">
    <source>
        <dbReference type="ARBA" id="ARBA00023136"/>
    </source>
</evidence>
<dbReference type="InParanoid" id="G3AMH6"/>
<dbReference type="Pfam" id="PF01679">
    <property type="entry name" value="Pmp3"/>
    <property type="match status" value="1"/>
</dbReference>
<dbReference type="KEGG" id="spaa:SPAPADRAFT_60171"/>
<comment type="similarity">
    <text evidence="2">Belongs to the UPF0057 (PMP3) family.</text>
</comment>
<reference evidence="8 9" key="1">
    <citation type="journal article" date="2011" name="Proc. Natl. Acad. Sci. U.S.A.">
        <title>Comparative genomics of xylose-fermenting fungi for enhanced biofuel production.</title>
        <authorList>
            <person name="Wohlbach D.J."/>
            <person name="Kuo A."/>
            <person name="Sato T.K."/>
            <person name="Potts K.M."/>
            <person name="Salamov A.A."/>
            <person name="LaButti K.M."/>
            <person name="Sun H."/>
            <person name="Clum A."/>
            <person name="Pangilinan J.L."/>
            <person name="Lindquist E.A."/>
            <person name="Lucas S."/>
            <person name="Lapidus A."/>
            <person name="Jin M."/>
            <person name="Gunawan C."/>
            <person name="Balan V."/>
            <person name="Dale B.E."/>
            <person name="Jeffries T.W."/>
            <person name="Zinkel R."/>
            <person name="Barry K.W."/>
            <person name="Grigoriev I.V."/>
            <person name="Gasch A.P."/>
        </authorList>
    </citation>
    <scope>NUCLEOTIDE SEQUENCE [LARGE SCALE GENOMIC DNA]</scope>
    <source>
        <strain evidence="9">NRRL Y-27907 / 11-Y1</strain>
    </source>
</reference>
<accession>G3AMH6</accession>
<dbReference type="GeneID" id="18873258"/>
<dbReference type="AlphaFoldDB" id="G3AMH6"/>
<dbReference type="RefSeq" id="XP_007374343.1">
    <property type="nucleotide sequence ID" value="XM_007374281.1"/>
</dbReference>
<feature type="transmembrane region" description="Helical" evidence="7">
    <location>
        <begin position="7"/>
        <end position="24"/>
    </location>
</feature>
<evidence type="ECO:0000313" key="8">
    <source>
        <dbReference type="EMBL" id="EGW32828.1"/>
    </source>
</evidence>
<name>G3AMH6_SPAPN</name>
<protein>
    <recommendedName>
        <fullName evidence="10">Stress response RCI peptide</fullName>
    </recommendedName>
</protein>
<keyword evidence="3 7" id="KW-0812">Transmembrane</keyword>
<dbReference type="FunCoup" id="G3AMH6">
    <property type="interactions" value="89"/>
</dbReference>
<evidence type="ECO:0000256" key="3">
    <source>
        <dbReference type="ARBA" id="ARBA00022692"/>
    </source>
</evidence>
<keyword evidence="5 7" id="KW-0472">Membrane</keyword>
<dbReference type="PANTHER" id="PTHR21659">
    <property type="entry name" value="HYDROPHOBIC PROTEIN RCI2 LOW TEMPERATURE AND SALT RESPONSIVE PROTEIN LTI6 -RELATED"/>
    <property type="match status" value="1"/>
</dbReference>
<evidence type="ECO:0008006" key="10">
    <source>
        <dbReference type="Google" id="ProtNLM"/>
    </source>
</evidence>
<dbReference type="InterPro" id="IPR000612">
    <property type="entry name" value="PMP3"/>
</dbReference>
<dbReference type="eggNOG" id="KOG1773">
    <property type="taxonomic scope" value="Eukaryota"/>
</dbReference>
<evidence type="ECO:0000256" key="7">
    <source>
        <dbReference type="SAM" id="Phobius"/>
    </source>
</evidence>
<keyword evidence="9" id="KW-1185">Reference proteome</keyword>
<proteinExistence type="inferred from homology"/>
<evidence type="ECO:0000256" key="2">
    <source>
        <dbReference type="ARBA" id="ARBA00009530"/>
    </source>
</evidence>
<organism evidence="9">
    <name type="scientific">Spathaspora passalidarum (strain NRRL Y-27907 / 11-Y1)</name>
    <dbReference type="NCBI Taxonomy" id="619300"/>
    <lineage>
        <taxon>Eukaryota</taxon>
        <taxon>Fungi</taxon>
        <taxon>Dikarya</taxon>
        <taxon>Ascomycota</taxon>
        <taxon>Saccharomycotina</taxon>
        <taxon>Pichiomycetes</taxon>
        <taxon>Debaryomycetaceae</taxon>
        <taxon>Spathaspora</taxon>
    </lineage>
</organism>
<dbReference type="STRING" id="619300.G3AMH6"/>
<dbReference type="Proteomes" id="UP000000709">
    <property type="component" value="Unassembled WGS sequence"/>
</dbReference>
<feature type="transmembrane region" description="Helical" evidence="7">
    <location>
        <begin position="36"/>
        <end position="56"/>
    </location>
</feature>
<dbReference type="EMBL" id="GL996501">
    <property type="protein sequence ID" value="EGW32828.1"/>
    <property type="molecule type" value="Genomic_DNA"/>
</dbReference>
<evidence type="ECO:0000313" key="9">
    <source>
        <dbReference type="Proteomes" id="UP000000709"/>
    </source>
</evidence>
<evidence type="ECO:0000256" key="4">
    <source>
        <dbReference type="ARBA" id="ARBA00022989"/>
    </source>
</evidence>
<evidence type="ECO:0000256" key="6">
    <source>
        <dbReference type="SAM" id="MobiDB-lite"/>
    </source>
</evidence>
<feature type="compositionally biased region" description="Polar residues" evidence="6">
    <location>
        <begin position="85"/>
        <end position="99"/>
    </location>
</feature>
<dbReference type="HOGENOM" id="CLU_107649_0_0_1"/>
<comment type="subcellular location">
    <subcellularLocation>
        <location evidence="1">Membrane</location>
    </subcellularLocation>
</comment>